<dbReference type="Pfam" id="PF13480">
    <property type="entry name" value="Acetyltransf_6"/>
    <property type="match status" value="1"/>
</dbReference>
<feature type="domain" description="N-acetyltransferase" evidence="1">
    <location>
        <begin position="177"/>
        <end position="322"/>
    </location>
</feature>
<dbReference type="Gene3D" id="3.40.630.30">
    <property type="match status" value="1"/>
</dbReference>
<dbReference type="SUPFAM" id="SSF55729">
    <property type="entry name" value="Acyl-CoA N-acyltransferases (Nat)"/>
    <property type="match status" value="1"/>
</dbReference>
<keyword evidence="3" id="KW-1185">Reference proteome</keyword>
<dbReference type="InterPro" id="IPR016181">
    <property type="entry name" value="Acyl_CoA_acyltransferase"/>
</dbReference>
<proteinExistence type="predicted"/>
<evidence type="ECO:0000313" key="3">
    <source>
        <dbReference type="Proteomes" id="UP001056500"/>
    </source>
</evidence>
<dbReference type="InterPro" id="IPR050644">
    <property type="entry name" value="PG_Glycine_Bridge_Synth"/>
</dbReference>
<dbReference type="EMBL" id="CP098755">
    <property type="protein sequence ID" value="USG67143.1"/>
    <property type="molecule type" value="Genomic_DNA"/>
</dbReference>
<dbReference type="InterPro" id="IPR000182">
    <property type="entry name" value="GNAT_dom"/>
</dbReference>
<accession>A0ABY4WJD6</accession>
<dbReference type="PANTHER" id="PTHR36174:SF1">
    <property type="entry name" value="LIPID II:GLYCINE GLYCYLTRANSFERASE"/>
    <property type="match status" value="1"/>
</dbReference>
<name>A0ABY4WJD6_9BACL</name>
<dbReference type="PROSITE" id="PS51186">
    <property type="entry name" value="GNAT"/>
    <property type="match status" value="1"/>
</dbReference>
<gene>
    <name evidence="2" type="ORF">NDK47_07585</name>
</gene>
<dbReference type="PANTHER" id="PTHR36174">
    <property type="entry name" value="LIPID II:GLYCINE GLYCYLTRANSFERASE"/>
    <property type="match status" value="1"/>
</dbReference>
<organism evidence="2 3">
    <name type="scientific">Brevibacillus ruminantium</name>
    <dbReference type="NCBI Taxonomy" id="2950604"/>
    <lineage>
        <taxon>Bacteria</taxon>
        <taxon>Bacillati</taxon>
        <taxon>Bacillota</taxon>
        <taxon>Bacilli</taxon>
        <taxon>Bacillales</taxon>
        <taxon>Paenibacillaceae</taxon>
        <taxon>Brevibacillus</taxon>
    </lineage>
</organism>
<sequence>MGKNSAAPEVDVERAKRVLTRMESRLTCPSHQPDYILIDATREGGLTPAFFIYEEQQDVFYHAFLMGAVPGTDLYDVQTPYGYGGALATTTSPSFLARSWAAYHEWCRENRILAELVRFHPLLENWRLYPGEVTLNRETVAIDLTGDDLFAQYLTRGRRKVRKAWRQGFTVEWTDHAEFFSYFPRLYNQLMEDLEAASFYFFPDSYYQAWERFANAHYALCRWEGQVVAAAFFYRNAEILEYHLSAASAAGKEWGATSLLIHEAARLGKEYGCRYLHLGGGTDPSPENPLFFFKSGFSGQRGKFYLGKTIFLPERYEELRCDWRMKNGAEPNRVLFYR</sequence>
<protein>
    <submittedName>
        <fullName evidence="2">GNAT family N-acetyltransferase</fullName>
    </submittedName>
</protein>
<evidence type="ECO:0000259" key="1">
    <source>
        <dbReference type="PROSITE" id="PS51186"/>
    </source>
</evidence>
<dbReference type="InterPro" id="IPR038740">
    <property type="entry name" value="BioF2-like_GNAT_dom"/>
</dbReference>
<dbReference type="Proteomes" id="UP001056500">
    <property type="component" value="Chromosome"/>
</dbReference>
<dbReference type="RefSeq" id="WP_251874246.1">
    <property type="nucleotide sequence ID" value="NZ_CP098755.1"/>
</dbReference>
<reference evidence="2" key="1">
    <citation type="submission" date="2022-06" db="EMBL/GenBank/DDBJ databases">
        <title>Genome sequencing of Brevibacillus sp. BB3-R1.</title>
        <authorList>
            <person name="Heo J."/>
            <person name="Lee D."/>
            <person name="Won M."/>
            <person name="Han B.-H."/>
            <person name="Hong S.-B."/>
            <person name="Kwon S.-W."/>
        </authorList>
    </citation>
    <scope>NUCLEOTIDE SEQUENCE</scope>
    <source>
        <strain evidence="2">BB3-R1</strain>
    </source>
</reference>
<evidence type="ECO:0000313" key="2">
    <source>
        <dbReference type="EMBL" id="USG67143.1"/>
    </source>
</evidence>